<protein>
    <submittedName>
        <fullName evidence="4">Protein kinase</fullName>
    </submittedName>
</protein>
<feature type="compositionally biased region" description="Low complexity" evidence="1">
    <location>
        <begin position="324"/>
        <end position="335"/>
    </location>
</feature>
<dbReference type="InterPro" id="IPR053083">
    <property type="entry name" value="TF_kinase-domain_protein"/>
</dbReference>
<feature type="region of interest" description="Disordered" evidence="1">
    <location>
        <begin position="479"/>
        <end position="597"/>
    </location>
</feature>
<dbReference type="AlphaFoldDB" id="A0A8A4TWB1"/>
<evidence type="ECO:0000256" key="1">
    <source>
        <dbReference type="SAM" id="MobiDB-lite"/>
    </source>
</evidence>
<keyword evidence="2" id="KW-0472">Membrane</keyword>
<accession>A0A8A4TWB1</accession>
<dbReference type="RefSeq" id="WP_237383354.1">
    <property type="nucleotide sequence ID" value="NZ_CP071793.1"/>
</dbReference>
<keyword evidence="4" id="KW-0418">Kinase</keyword>
<name>A0A8A4TWB1_SULCO</name>
<feature type="compositionally biased region" description="Basic and acidic residues" evidence="1">
    <location>
        <begin position="479"/>
        <end position="500"/>
    </location>
</feature>
<dbReference type="EMBL" id="CP071793">
    <property type="protein sequence ID" value="QTD53252.1"/>
    <property type="molecule type" value="Genomic_DNA"/>
</dbReference>
<dbReference type="Gene3D" id="3.30.200.20">
    <property type="entry name" value="Phosphorylase Kinase, domain 1"/>
    <property type="match status" value="1"/>
</dbReference>
<keyword evidence="2" id="KW-0812">Transmembrane</keyword>
<reference evidence="4" key="1">
    <citation type="submission" date="2021-03" db="EMBL/GenBank/DDBJ databases">
        <title>Acanthopleuribacteraceae sp. M133.</title>
        <authorList>
            <person name="Wang G."/>
        </authorList>
    </citation>
    <scope>NUCLEOTIDE SEQUENCE</scope>
    <source>
        <strain evidence="4">M133</strain>
    </source>
</reference>
<dbReference type="Gene3D" id="1.10.510.10">
    <property type="entry name" value="Transferase(Phosphotransferase) domain 1"/>
    <property type="match status" value="1"/>
</dbReference>
<dbReference type="SUPFAM" id="SSF56112">
    <property type="entry name" value="Protein kinase-like (PK-like)"/>
    <property type="match status" value="1"/>
</dbReference>
<feature type="compositionally biased region" description="Low complexity" evidence="1">
    <location>
        <begin position="527"/>
        <end position="543"/>
    </location>
</feature>
<feature type="region of interest" description="Disordered" evidence="1">
    <location>
        <begin position="324"/>
        <end position="346"/>
    </location>
</feature>
<organism evidence="4 5">
    <name type="scientific">Sulfidibacter corallicola</name>
    <dbReference type="NCBI Taxonomy" id="2818388"/>
    <lineage>
        <taxon>Bacteria</taxon>
        <taxon>Pseudomonadati</taxon>
        <taxon>Acidobacteriota</taxon>
        <taxon>Holophagae</taxon>
        <taxon>Acanthopleuribacterales</taxon>
        <taxon>Acanthopleuribacteraceae</taxon>
        <taxon>Sulfidibacter</taxon>
    </lineage>
</organism>
<dbReference type="InterPro" id="IPR011009">
    <property type="entry name" value="Kinase-like_dom_sf"/>
</dbReference>
<dbReference type="KEGG" id="scor:J3U87_12425"/>
<evidence type="ECO:0000256" key="2">
    <source>
        <dbReference type="SAM" id="Phobius"/>
    </source>
</evidence>
<dbReference type="PROSITE" id="PS50011">
    <property type="entry name" value="PROTEIN_KINASE_DOM"/>
    <property type="match status" value="1"/>
</dbReference>
<dbReference type="SMART" id="SM00220">
    <property type="entry name" value="S_TKc"/>
    <property type="match status" value="1"/>
</dbReference>
<dbReference type="InterPro" id="IPR000719">
    <property type="entry name" value="Prot_kinase_dom"/>
</dbReference>
<proteinExistence type="predicted"/>
<evidence type="ECO:0000313" key="5">
    <source>
        <dbReference type="Proteomes" id="UP000663929"/>
    </source>
</evidence>
<dbReference type="GO" id="GO:0004672">
    <property type="term" value="F:protein kinase activity"/>
    <property type="evidence" value="ECO:0007669"/>
    <property type="project" value="InterPro"/>
</dbReference>
<keyword evidence="5" id="KW-1185">Reference proteome</keyword>
<dbReference type="PANTHER" id="PTHR44305">
    <property type="entry name" value="SI:DKEY-192D15.2-RELATED"/>
    <property type="match status" value="1"/>
</dbReference>
<dbReference type="CDD" id="cd06503">
    <property type="entry name" value="ATP-synt_Fo_b"/>
    <property type="match status" value="1"/>
</dbReference>
<feature type="compositionally biased region" description="Low complexity" evidence="1">
    <location>
        <begin position="502"/>
        <end position="519"/>
    </location>
</feature>
<keyword evidence="4" id="KW-0808">Transferase</keyword>
<dbReference type="Pfam" id="PF00069">
    <property type="entry name" value="Pkinase"/>
    <property type="match status" value="1"/>
</dbReference>
<feature type="compositionally biased region" description="Polar residues" evidence="1">
    <location>
        <begin position="544"/>
        <end position="554"/>
    </location>
</feature>
<feature type="domain" description="Protein kinase" evidence="3">
    <location>
        <begin position="10"/>
        <end position="272"/>
    </location>
</feature>
<feature type="transmembrane region" description="Helical" evidence="2">
    <location>
        <begin position="366"/>
        <end position="384"/>
    </location>
</feature>
<dbReference type="GO" id="GO:0005524">
    <property type="term" value="F:ATP binding"/>
    <property type="evidence" value="ECO:0007669"/>
    <property type="project" value="InterPro"/>
</dbReference>
<keyword evidence="2" id="KW-1133">Transmembrane helix</keyword>
<evidence type="ECO:0000259" key="3">
    <source>
        <dbReference type="PROSITE" id="PS50011"/>
    </source>
</evidence>
<evidence type="ECO:0000313" key="4">
    <source>
        <dbReference type="EMBL" id="QTD53252.1"/>
    </source>
</evidence>
<dbReference type="Proteomes" id="UP000663929">
    <property type="component" value="Chromosome"/>
</dbReference>
<dbReference type="PANTHER" id="PTHR44305:SF24">
    <property type="entry name" value="TYROSINE-PROTEIN KINASE C03B1.5-RELATED"/>
    <property type="match status" value="1"/>
</dbReference>
<sequence length="700" mass="76495">MESIKKFNKFHLLELQEETGLGTTWRAAEMVNGKIDKYFLMDFISESLSGNDDFLDQFLNQSMITAKLEHPNILRQVTSLPENGKLATAYEYYEGFSLYRVLDRCNSEGFPLSIDHALLVTSKMLSALAYAKTKHMTHGFVNPSVVFVTHEGEIKVKGFALNSALRALPGLVADLESTYGNYVPKGMDYTSEDRDQLDIFGCGAILYEMLTGEPFNEGGGDAATRIGNAVTASEGESIPTQIANILVSALDPKAPSAYTDIQKMSKDMEDLLYSGEYSPTTFNLAFFMHSAFRVEMEELAEKISNEKEKNFLNTPVEEAKASPTAAAPVASATSAGVKGPPPGVTMPEPAAATVPAASGGRSKMPILIGVVVLLVVAAIGYTFMSGSAPEDGIDADKLAKDLEAERQAREMEELKRQNEELIKAQEIIAQEQARREKEIKAKQLEAEVKQIEEDLARMKAKEEQDQLQRKLQKQMQELERKKEEIDTLAKQQEKKEKELENLVEGKGPATATAKTATPAKDTRINEPKMTTPQPATTKKPQTQVASNAGTTSDTPLPVSPPEKTPSSDSPSGAGAEAGSPPKVDVTPPKIGELVDLNDPNLNKPVLLKPYNPQKVPKKAIRAGVVKRGRTLVFLMRLLVNENGKVDQAELVRNPLKPGESDYGMVDDAIEVAQDLYFSAPSKLGVPVKTWVYIGLPFKAN</sequence>
<gene>
    <name evidence="4" type="ORF">J3U87_12425</name>
</gene>